<dbReference type="CDD" id="cd06124">
    <property type="entry name" value="cupin_NimR-like_N"/>
    <property type="match status" value="1"/>
</dbReference>
<dbReference type="SUPFAM" id="SSF51182">
    <property type="entry name" value="RmlC-like cupins"/>
    <property type="match status" value="1"/>
</dbReference>
<dbReference type="InterPro" id="IPR014710">
    <property type="entry name" value="RmlC-like_jellyroll"/>
</dbReference>
<dbReference type="SMART" id="SM00342">
    <property type="entry name" value="HTH_ARAC"/>
    <property type="match status" value="1"/>
</dbReference>
<dbReference type="PROSITE" id="PS00041">
    <property type="entry name" value="HTH_ARAC_FAMILY_1"/>
    <property type="match status" value="1"/>
</dbReference>
<dbReference type="InterPro" id="IPR009057">
    <property type="entry name" value="Homeodomain-like_sf"/>
</dbReference>
<dbReference type="GO" id="GO:0043565">
    <property type="term" value="F:sequence-specific DNA binding"/>
    <property type="evidence" value="ECO:0007669"/>
    <property type="project" value="InterPro"/>
</dbReference>
<comment type="caution">
    <text evidence="6">The sequence shown here is derived from an EMBL/GenBank/DDBJ whole genome shotgun (WGS) entry which is preliminary data.</text>
</comment>
<evidence type="ECO:0000256" key="1">
    <source>
        <dbReference type="ARBA" id="ARBA00022491"/>
    </source>
</evidence>
<gene>
    <name evidence="6" type="ORF">A9HBioS_5429</name>
</gene>
<keyword evidence="2" id="KW-0805">Transcription regulation</keyword>
<dbReference type="SUPFAM" id="SSF46689">
    <property type="entry name" value="Homeodomain-like"/>
    <property type="match status" value="1"/>
</dbReference>
<dbReference type="PANTHER" id="PTHR11019:SF159">
    <property type="entry name" value="TRANSCRIPTIONAL REGULATOR-RELATED"/>
    <property type="match status" value="1"/>
</dbReference>
<name>A0AA94EIH0_9PSED</name>
<sequence>MAARLCLLWAEGCQRLYAKLAKKRIPANQVIESDMLISHFEHGPVSAYPRDYLDGAHQPLHLHREAQLLYAVRGIMRVVTDLGAWVIPPSRAVWIPPQVAHEIFMSGDVQMRSLFIAPELSPASLQQCCVLAVTPLLRELILRAVQGPPHADNPLIQQLMLEELARLENLPLHIPMPTDRRLQNICLALLHTPDHPNTLEDWAQQVGASSRTLARLFQRQLKMSFNAWRQQLRLMEALPRLLAGDSVQSVARDLGYGSARAFSAMFRRLLGDNPRDYLHTLSKLSELV</sequence>
<dbReference type="AlphaFoldDB" id="A0AA94EIH0"/>
<dbReference type="EMBL" id="MKWS01000029">
    <property type="protein sequence ID" value="RVD74635.1"/>
    <property type="molecule type" value="Genomic_DNA"/>
</dbReference>
<evidence type="ECO:0000256" key="3">
    <source>
        <dbReference type="ARBA" id="ARBA00023125"/>
    </source>
</evidence>
<reference evidence="6 7" key="1">
    <citation type="submission" date="2016-10" db="EMBL/GenBank/DDBJ databases">
        <title>Search of new enzymes for the oxidation of sulfur compounds.</title>
        <authorList>
            <person name="Novo A."/>
            <person name="Moreira I.S."/>
            <person name="Castro P.M."/>
        </authorList>
    </citation>
    <scope>NUCLEOTIDE SEQUENCE [LARGE SCALE GENOMIC DNA]</scope>
    <source>
        <strain evidence="6 7">A9</strain>
    </source>
</reference>
<keyword evidence="3" id="KW-0238">DNA-binding</keyword>
<dbReference type="Gene3D" id="2.60.120.10">
    <property type="entry name" value="Jelly Rolls"/>
    <property type="match status" value="1"/>
</dbReference>
<dbReference type="Proteomes" id="UP000288002">
    <property type="component" value="Unassembled WGS sequence"/>
</dbReference>
<dbReference type="GO" id="GO:0003700">
    <property type="term" value="F:DNA-binding transcription factor activity"/>
    <property type="evidence" value="ECO:0007669"/>
    <property type="project" value="InterPro"/>
</dbReference>
<evidence type="ECO:0000313" key="7">
    <source>
        <dbReference type="Proteomes" id="UP000288002"/>
    </source>
</evidence>
<evidence type="ECO:0000256" key="2">
    <source>
        <dbReference type="ARBA" id="ARBA00023015"/>
    </source>
</evidence>
<evidence type="ECO:0000313" key="6">
    <source>
        <dbReference type="EMBL" id="RVD74635.1"/>
    </source>
</evidence>
<keyword evidence="4" id="KW-0804">Transcription</keyword>
<dbReference type="InterPro" id="IPR011051">
    <property type="entry name" value="RmlC_Cupin_sf"/>
</dbReference>
<organism evidence="6 7">
    <name type="scientific">Pseudomonas koreensis</name>
    <dbReference type="NCBI Taxonomy" id="198620"/>
    <lineage>
        <taxon>Bacteria</taxon>
        <taxon>Pseudomonadati</taxon>
        <taxon>Pseudomonadota</taxon>
        <taxon>Gammaproteobacteria</taxon>
        <taxon>Pseudomonadales</taxon>
        <taxon>Pseudomonadaceae</taxon>
        <taxon>Pseudomonas</taxon>
    </lineage>
</organism>
<dbReference type="GO" id="GO:0009893">
    <property type="term" value="P:positive regulation of metabolic process"/>
    <property type="evidence" value="ECO:0007669"/>
    <property type="project" value="UniProtKB-ARBA"/>
</dbReference>
<dbReference type="InterPro" id="IPR018060">
    <property type="entry name" value="HTH_AraC"/>
</dbReference>
<dbReference type="Pfam" id="PF12833">
    <property type="entry name" value="HTH_18"/>
    <property type="match status" value="1"/>
</dbReference>
<dbReference type="PROSITE" id="PS01124">
    <property type="entry name" value="HTH_ARAC_FAMILY_2"/>
    <property type="match status" value="1"/>
</dbReference>
<dbReference type="FunFam" id="1.10.10.60:FF:000132">
    <property type="entry name" value="AraC family transcriptional regulator"/>
    <property type="match status" value="1"/>
</dbReference>
<dbReference type="InterPro" id="IPR018062">
    <property type="entry name" value="HTH_AraC-typ_CS"/>
</dbReference>
<dbReference type="PANTHER" id="PTHR11019">
    <property type="entry name" value="HTH-TYPE TRANSCRIPTIONAL REGULATOR NIMR"/>
    <property type="match status" value="1"/>
</dbReference>
<accession>A0AA94EIH0</accession>
<protein>
    <submittedName>
        <fullName evidence="6">DNA binding protein</fullName>
    </submittedName>
</protein>
<feature type="domain" description="HTH araC/xylS-type" evidence="5">
    <location>
        <begin position="183"/>
        <end position="280"/>
    </location>
</feature>
<evidence type="ECO:0000259" key="5">
    <source>
        <dbReference type="PROSITE" id="PS01124"/>
    </source>
</evidence>
<dbReference type="Gene3D" id="1.10.10.60">
    <property type="entry name" value="Homeodomain-like"/>
    <property type="match status" value="1"/>
</dbReference>
<evidence type="ECO:0000256" key="4">
    <source>
        <dbReference type="ARBA" id="ARBA00023163"/>
    </source>
</evidence>
<keyword evidence="1" id="KW-0678">Repressor</keyword>
<proteinExistence type="predicted"/>